<evidence type="ECO:0000313" key="3">
    <source>
        <dbReference type="EMBL" id="KAA8569578.1"/>
    </source>
</evidence>
<reference evidence="3 4" key="1">
    <citation type="submission" date="2019-06" db="EMBL/GenBank/DDBJ databases">
        <title>Genome Sequence of the Brown Rot Fungal Pathogen Monilinia fructicola.</title>
        <authorList>
            <person name="De Miccolis Angelini R.M."/>
            <person name="Landi L."/>
            <person name="Abate D."/>
            <person name="Pollastro S."/>
            <person name="Romanazzi G."/>
            <person name="Faretra F."/>
        </authorList>
    </citation>
    <scope>NUCLEOTIDE SEQUENCE [LARGE SCALE GENOMIC DNA]</scope>
    <source>
        <strain evidence="3 4">Mfrc123</strain>
    </source>
</reference>
<name>A0A5M9JJA9_MONFR</name>
<keyword evidence="4" id="KW-1185">Reference proteome</keyword>
<accession>A0A5M9JJA9</accession>
<dbReference type="VEuPathDB" id="FungiDB:MFRU_004g03210"/>
<proteinExistence type="predicted"/>
<comment type="caution">
    <text evidence="3">The sequence shown here is derived from an EMBL/GenBank/DDBJ whole genome shotgun (WGS) entry which is preliminary data.</text>
</comment>
<organism evidence="3 4">
    <name type="scientific">Monilinia fructicola</name>
    <name type="common">Brown rot fungus</name>
    <name type="synonym">Ciboria fructicola</name>
    <dbReference type="NCBI Taxonomy" id="38448"/>
    <lineage>
        <taxon>Eukaryota</taxon>
        <taxon>Fungi</taxon>
        <taxon>Dikarya</taxon>
        <taxon>Ascomycota</taxon>
        <taxon>Pezizomycotina</taxon>
        <taxon>Leotiomycetes</taxon>
        <taxon>Helotiales</taxon>
        <taxon>Sclerotiniaceae</taxon>
        <taxon>Monilinia</taxon>
    </lineage>
</organism>
<dbReference type="EMBL" id="VICG01000008">
    <property type="protein sequence ID" value="KAA8569578.1"/>
    <property type="molecule type" value="Genomic_DNA"/>
</dbReference>
<evidence type="ECO:0000313" key="4">
    <source>
        <dbReference type="Proteomes" id="UP000322873"/>
    </source>
</evidence>
<feature type="compositionally biased region" description="Polar residues" evidence="1">
    <location>
        <begin position="557"/>
        <end position="568"/>
    </location>
</feature>
<sequence>MSVQQTRPPDDEMAINIQILMLPPKNTTVSSRVITEIEILQFHIPMGIKPDLPMKDKVKDEDSGDQTVRLDLPEVAEDHIFDDVDVDDEESEYVDGNFEGLAFINGVEHFVCPGFKIRQLPTPMIVKRSLKMLYNTIVRGNLVLDPNYQRASVWDEGRASTLITSVLMINELKDGRKEVKHVRICVDGKQRLTSLYKFMNGEIGFLDNSHPPKKWYYCHPTVDGVVTPTSSRNICPDGLKKFFDEKVFCCYEYDHLIQETEETMFQLVQRGIALSPAEKMRAMSTEWARFTRLYEDDYAMVINLSKQSRASGFRLILTIFTMIQEVLSGPTNGRRKKAVPSLQASPQALMRVLEDPEPISMGLKLAFKDVFDRFESLIKKSSTKLSTGRYKLIKDSVFDPAPEFLKDADVNHVRTFSPLELVASGILISYHKDKRSDDALLEDIKSMRRFLRLKHKDLRVNAQCWTTAWEFISEHVNRNSSRHNFALRLQSHRRKAENPVPIGLGMSRRARSDSETSVLSELDSLFESDLELDDDSSDGPSSNLSEPISLKRAVGTSVDTQASKKVRK</sequence>
<dbReference type="InterPro" id="IPR004919">
    <property type="entry name" value="GmrSD_N"/>
</dbReference>
<dbReference type="AlphaFoldDB" id="A0A5M9JJA9"/>
<evidence type="ECO:0000259" key="2">
    <source>
        <dbReference type="Pfam" id="PF03235"/>
    </source>
</evidence>
<dbReference type="Pfam" id="PF03235">
    <property type="entry name" value="GmrSD_N"/>
    <property type="match status" value="1"/>
</dbReference>
<dbReference type="Proteomes" id="UP000322873">
    <property type="component" value="Unassembled WGS sequence"/>
</dbReference>
<dbReference type="PANTHER" id="PTHR39639">
    <property type="entry name" value="CHROMOSOME 16, WHOLE GENOME SHOTGUN SEQUENCE"/>
    <property type="match status" value="1"/>
</dbReference>
<feature type="region of interest" description="Disordered" evidence="1">
    <location>
        <begin position="530"/>
        <end position="568"/>
    </location>
</feature>
<dbReference type="PANTHER" id="PTHR39639:SF1">
    <property type="entry name" value="DUF262 DOMAIN-CONTAINING PROTEIN"/>
    <property type="match status" value="1"/>
</dbReference>
<gene>
    <name evidence="3" type="ORF">EYC84_001191</name>
</gene>
<protein>
    <recommendedName>
        <fullName evidence="2">GmrSD restriction endonucleases N-terminal domain-containing protein</fullName>
    </recommendedName>
</protein>
<feature type="domain" description="GmrSD restriction endonucleases N-terminal" evidence="2">
    <location>
        <begin position="134"/>
        <end position="239"/>
    </location>
</feature>
<evidence type="ECO:0000256" key="1">
    <source>
        <dbReference type="SAM" id="MobiDB-lite"/>
    </source>
</evidence>